<dbReference type="Pfam" id="PF01841">
    <property type="entry name" value="Transglut_core"/>
    <property type="match status" value="1"/>
</dbReference>
<dbReference type="EMBL" id="CP011112">
    <property type="protein sequence ID" value="AKU17999.1"/>
    <property type="molecule type" value="Genomic_DNA"/>
</dbReference>
<dbReference type="PANTHER" id="PTHR33490:SF6">
    <property type="entry name" value="SLL1049 PROTEIN"/>
    <property type="match status" value="1"/>
</dbReference>
<dbReference type="AlphaFoldDB" id="A0A0K1JMQ5"/>
<reference evidence="2 3" key="1">
    <citation type="submission" date="2015-03" db="EMBL/GenBank/DDBJ databases">
        <title>Luteipulveratus halotolerans sp. nov., a novel actinobacterium (Dermacoccaceae) from Sarawak, Malaysia.</title>
        <authorList>
            <person name="Juboi H."/>
            <person name="Basik A."/>
            <person name="Shamsul S.S."/>
            <person name="Arnold P."/>
            <person name="Schmitt E.K."/>
            <person name="Sanglier J.-J."/>
            <person name="Yeo T."/>
        </authorList>
    </citation>
    <scope>NUCLEOTIDE SEQUENCE [LARGE SCALE GENOMIC DNA]</scope>
    <source>
        <strain evidence="2 3">MN07-A0370</strain>
    </source>
</reference>
<dbReference type="Pfam" id="PF08379">
    <property type="entry name" value="Bact_transglu_N"/>
    <property type="match status" value="1"/>
</dbReference>
<dbReference type="InterPro" id="IPR038765">
    <property type="entry name" value="Papain-like_cys_pep_sf"/>
</dbReference>
<organism evidence="2 3">
    <name type="scientific">Luteipulveratus mongoliensis</name>
    <dbReference type="NCBI Taxonomy" id="571913"/>
    <lineage>
        <taxon>Bacteria</taxon>
        <taxon>Bacillati</taxon>
        <taxon>Actinomycetota</taxon>
        <taxon>Actinomycetes</taxon>
        <taxon>Micrococcales</taxon>
        <taxon>Dermacoccaceae</taxon>
        <taxon>Luteipulveratus</taxon>
    </lineage>
</organism>
<dbReference type="STRING" id="571913.VV02_22605"/>
<evidence type="ECO:0000313" key="2">
    <source>
        <dbReference type="EMBL" id="AKU17999.1"/>
    </source>
</evidence>
<protein>
    <submittedName>
        <fullName evidence="2">Transglutaminase</fullName>
    </submittedName>
</protein>
<proteinExistence type="predicted"/>
<gene>
    <name evidence="2" type="ORF">VV02_22605</name>
</gene>
<feature type="domain" description="Transglutaminase-like" evidence="1">
    <location>
        <begin position="169"/>
        <end position="236"/>
    </location>
</feature>
<dbReference type="PATRIC" id="fig|571913.6.peg.4579"/>
<evidence type="ECO:0000313" key="3">
    <source>
        <dbReference type="Proteomes" id="UP000066480"/>
    </source>
</evidence>
<dbReference type="SUPFAM" id="SSF54001">
    <property type="entry name" value="Cysteine proteinases"/>
    <property type="match status" value="1"/>
</dbReference>
<dbReference type="Proteomes" id="UP000066480">
    <property type="component" value="Chromosome"/>
</dbReference>
<dbReference type="InterPro" id="IPR002931">
    <property type="entry name" value="Transglutaminase-like"/>
</dbReference>
<dbReference type="KEGG" id="lmoi:VV02_22605"/>
<dbReference type="InterPro" id="IPR013589">
    <property type="entry name" value="Bac_transglu_N"/>
</dbReference>
<sequence length="281" mass="31267">MTMTLRLHHQTGYTYKGGASASYNEARMQPQTNTDQTVLHTKVDVSPNPWTMSWTDYWGTLVTSFEVHERHPELLVQATSTVTVDRRPTESAGLSWDEITGSDVTDRWLEVLVVTPRVAPGRELGSVVRQIRESSATPKEFVESVVARLREEVEYIQGRTTVHTRAADAWAARAGVCQDMAHLTIGALRSQGIPARYVSGYMLPDAEPEIGQPYVGESHAWIQWWDDAWVPFDPTNGTPPDDNYVEVGVGRDYKDVVPLSGIFTGSPGSTMFVSVEITRLS</sequence>
<accession>A0A0K1JMQ5</accession>
<evidence type="ECO:0000259" key="1">
    <source>
        <dbReference type="SMART" id="SM00460"/>
    </source>
</evidence>
<name>A0A0K1JMQ5_9MICO</name>
<keyword evidence="3" id="KW-1185">Reference proteome</keyword>
<dbReference type="PANTHER" id="PTHR33490">
    <property type="entry name" value="BLR5614 PROTEIN-RELATED"/>
    <property type="match status" value="1"/>
</dbReference>
<dbReference type="SMART" id="SM00460">
    <property type="entry name" value="TGc"/>
    <property type="match status" value="1"/>
</dbReference>
<dbReference type="Gene3D" id="3.10.620.30">
    <property type="match status" value="1"/>
</dbReference>